<protein>
    <submittedName>
        <fullName evidence="1">Cell division protein FtsN</fullName>
    </submittedName>
</protein>
<accession>A0A223E4G3</accession>
<dbReference type="Proteomes" id="UP000214606">
    <property type="component" value="Chromosome"/>
</dbReference>
<dbReference type="Pfam" id="PF12389">
    <property type="entry name" value="Peptidase_M73"/>
    <property type="match status" value="1"/>
</dbReference>
<organism evidence="1 2">
    <name type="scientific">Aeribacillus pallidus</name>
    <dbReference type="NCBI Taxonomy" id="33936"/>
    <lineage>
        <taxon>Bacteria</taxon>
        <taxon>Bacillati</taxon>
        <taxon>Bacillota</taxon>
        <taxon>Bacilli</taxon>
        <taxon>Bacillales</taxon>
        <taxon>Bacillaceae</taxon>
        <taxon>Aeribacillus</taxon>
    </lineage>
</organism>
<evidence type="ECO:0000313" key="1">
    <source>
        <dbReference type="EMBL" id="ASS90081.1"/>
    </source>
</evidence>
<dbReference type="EMBL" id="CP017703">
    <property type="protein sequence ID" value="ASS90081.1"/>
    <property type="molecule type" value="Genomic_DNA"/>
</dbReference>
<gene>
    <name evidence="1" type="ORF">AP3564_07420</name>
</gene>
<dbReference type="InterPro" id="IPR023833">
    <property type="entry name" value="Signal_pept_SipW-depend-type"/>
</dbReference>
<dbReference type="NCBIfam" id="TIGR04088">
    <property type="entry name" value="cognate_SipW"/>
    <property type="match status" value="1"/>
</dbReference>
<dbReference type="RefSeq" id="WP_094245059.1">
    <property type="nucleotide sequence ID" value="NZ_CP017703.1"/>
</dbReference>
<dbReference type="AlphaFoldDB" id="A0A223E4G3"/>
<sequence length="194" mass="21650">MGIKQKLGMGVATAALGLSLIGGGTYAYFNDVETSNNTFAAGTLDLTLDPQTIINVNNLKPGDWMEREFTLKNSGSLGISKVLLETDYTVTDAKNDNNGDDFGNHIKVQILKNVSNKEVIVYEKTLAQLKNLKPDLVQDEWLWWNIGGLDPNETDKFKVKFVFVDNNQDQNRFQGDSLKLTWKFDAKQEAGEAR</sequence>
<dbReference type="GO" id="GO:0051301">
    <property type="term" value="P:cell division"/>
    <property type="evidence" value="ECO:0007669"/>
    <property type="project" value="UniProtKB-KW"/>
</dbReference>
<evidence type="ECO:0000313" key="2">
    <source>
        <dbReference type="Proteomes" id="UP000214606"/>
    </source>
</evidence>
<dbReference type="KEGG" id="apak:AP3564_07420"/>
<reference evidence="1 2" key="1">
    <citation type="submission" date="2016-10" db="EMBL/GenBank/DDBJ databases">
        <title>The whole genome sequencing and assembly of Aeribacillus pallidus KCTC3564 strain.</title>
        <authorList>
            <person name="Lee Y.-J."/>
            <person name="Park M.-K."/>
            <person name="Yi H."/>
            <person name="Bahn Y.-S."/>
            <person name="Kim J.F."/>
            <person name="Lee D.-W."/>
        </authorList>
    </citation>
    <scope>NUCLEOTIDE SEQUENCE [LARGE SCALE GENOMIC DNA]</scope>
    <source>
        <strain evidence="1 2">KCTC3564</strain>
    </source>
</reference>
<keyword evidence="1" id="KW-0132">Cell division</keyword>
<keyword evidence="1" id="KW-0131">Cell cycle</keyword>
<name>A0A223E4G3_9BACI</name>
<dbReference type="InterPro" id="IPR022121">
    <property type="entry name" value="Peptidase_M73_camelysin"/>
</dbReference>
<proteinExistence type="predicted"/>